<sequence length="107" mass="13150">MKLRNSRYGLCLRGYGSKCHREVELMAFGTIPIVTHEVTMNSYMDPPIENVHYIRVKNTQEFKEKLEKMNEKKWKIMSRFCYEWYQRNVHSKNCWKNMIEYILYDEK</sequence>
<dbReference type="EMBL" id="MN740916">
    <property type="protein sequence ID" value="QHU17557.1"/>
    <property type="molecule type" value="Genomic_DNA"/>
</dbReference>
<protein>
    <recommendedName>
        <fullName evidence="2">Exostosin GT47 domain-containing protein</fullName>
    </recommendedName>
</protein>
<dbReference type="AlphaFoldDB" id="A0A6C0KLB8"/>
<evidence type="ECO:0000313" key="1">
    <source>
        <dbReference type="EMBL" id="QHU17557.1"/>
    </source>
</evidence>
<name>A0A6C0KLB8_9ZZZZ</name>
<reference evidence="1" key="1">
    <citation type="journal article" date="2020" name="Nature">
        <title>Giant virus diversity and host interactions through global metagenomics.</title>
        <authorList>
            <person name="Schulz F."/>
            <person name="Roux S."/>
            <person name="Paez-Espino D."/>
            <person name="Jungbluth S."/>
            <person name="Walsh D.A."/>
            <person name="Denef V.J."/>
            <person name="McMahon K.D."/>
            <person name="Konstantinidis K.T."/>
            <person name="Eloe-Fadrosh E.A."/>
            <person name="Kyrpides N.C."/>
            <person name="Woyke T."/>
        </authorList>
    </citation>
    <scope>NUCLEOTIDE SEQUENCE</scope>
    <source>
        <strain evidence="1">GVMAG-S-3300012919-55</strain>
    </source>
</reference>
<organism evidence="1">
    <name type="scientific">viral metagenome</name>
    <dbReference type="NCBI Taxonomy" id="1070528"/>
    <lineage>
        <taxon>unclassified sequences</taxon>
        <taxon>metagenomes</taxon>
        <taxon>organismal metagenomes</taxon>
    </lineage>
</organism>
<accession>A0A6C0KLB8</accession>
<evidence type="ECO:0008006" key="2">
    <source>
        <dbReference type="Google" id="ProtNLM"/>
    </source>
</evidence>
<proteinExistence type="predicted"/>